<sequence length="228" mass="26186">MGSRIMHYCISSLVAQKLSIENRSDFLLGGIAPDGLHEMNHSKEVTHFVERESTGGRRINYWRFMEKYKERIRQPFYSGYLCHLLSDDLWSEDTYFQKVRSLSAEERSEARNMSYRDFWRLNGVIIARYGLQRSPHPIPEVAMDEISAKSVASLLDDLDKDFHFDEMTACEPLEFLRRDEVFDYIGVSVNRCMAFLLEHVMKPEIGALRSAASPNPAADCSGCGKPSD</sequence>
<dbReference type="EMBL" id="JAUMKJ010000013">
    <property type="protein sequence ID" value="MDO3677879.1"/>
    <property type="molecule type" value="Genomic_DNA"/>
</dbReference>
<evidence type="ECO:0000313" key="1">
    <source>
        <dbReference type="EMBL" id="MDO3677879.1"/>
    </source>
</evidence>
<keyword evidence="2" id="KW-1185">Reference proteome</keyword>
<name>A0ABT8VA84_9BACL</name>
<accession>A0ABT8VA84</accession>
<evidence type="ECO:0008006" key="3">
    <source>
        <dbReference type="Google" id="ProtNLM"/>
    </source>
</evidence>
<dbReference type="RefSeq" id="WP_025849446.1">
    <property type="nucleotide sequence ID" value="NZ_JARLKN010000003.1"/>
</dbReference>
<dbReference type="Proteomes" id="UP001168883">
    <property type="component" value="Unassembled WGS sequence"/>
</dbReference>
<organism evidence="1 2">
    <name type="scientific">Paenibacillus ehimensis</name>
    <dbReference type="NCBI Taxonomy" id="79264"/>
    <lineage>
        <taxon>Bacteria</taxon>
        <taxon>Bacillati</taxon>
        <taxon>Bacillota</taxon>
        <taxon>Bacilli</taxon>
        <taxon>Bacillales</taxon>
        <taxon>Paenibacillaceae</taxon>
        <taxon>Paenibacillus</taxon>
    </lineage>
</organism>
<evidence type="ECO:0000313" key="2">
    <source>
        <dbReference type="Proteomes" id="UP001168883"/>
    </source>
</evidence>
<proteinExistence type="predicted"/>
<gene>
    <name evidence="1" type="ORF">Q3C12_12775</name>
</gene>
<comment type="caution">
    <text evidence="1">The sequence shown here is derived from an EMBL/GenBank/DDBJ whole genome shotgun (WGS) entry which is preliminary data.</text>
</comment>
<protein>
    <recommendedName>
        <fullName evidence="3">Phospholipase C/D domain-containing protein</fullName>
    </recommendedName>
</protein>
<reference evidence="1" key="1">
    <citation type="submission" date="2023-07" db="EMBL/GenBank/DDBJ databases">
        <authorList>
            <person name="Aktuganov G."/>
            <person name="Boyko T."/>
            <person name="Delegan Y."/>
            <person name="Galimzianova N."/>
            <person name="Gilvanova E."/>
            <person name="Korobov V."/>
            <person name="Kuzmina L."/>
            <person name="Melentiev A."/>
            <person name="Milman P."/>
            <person name="Ryabova A."/>
            <person name="Stupak E."/>
            <person name="Yasakov T."/>
            <person name="Zharikova N."/>
            <person name="Zhurenko E."/>
        </authorList>
    </citation>
    <scope>NUCLEOTIDE SEQUENCE</scope>
    <source>
        <strain evidence="1">IB-739</strain>
    </source>
</reference>